<dbReference type="Gene3D" id="6.10.140.2220">
    <property type="match status" value="1"/>
</dbReference>
<dbReference type="PROSITE" id="PS50865">
    <property type="entry name" value="ZF_MYND_2"/>
    <property type="match status" value="1"/>
</dbReference>
<dbReference type="Pfam" id="PF13424">
    <property type="entry name" value="TPR_12"/>
    <property type="match status" value="1"/>
</dbReference>
<accession>M2RT42</accession>
<evidence type="ECO:0000256" key="6">
    <source>
        <dbReference type="PROSITE-ProRule" id="PRU00134"/>
    </source>
</evidence>
<gene>
    <name evidence="9" type="ORF">CERSUDRAFT_62056</name>
</gene>
<name>M2RT42_CERS8</name>
<dbReference type="EMBL" id="KB445791">
    <property type="protein sequence ID" value="EMD42101.1"/>
    <property type="molecule type" value="Genomic_DNA"/>
</dbReference>
<dbReference type="OrthoDB" id="1917726at2759"/>
<keyword evidence="10" id="KW-1185">Reference proteome</keyword>
<dbReference type="Pfam" id="PF01753">
    <property type="entry name" value="zf-MYND"/>
    <property type="match status" value="1"/>
</dbReference>
<evidence type="ECO:0000256" key="4">
    <source>
        <dbReference type="ARBA" id="ARBA00022803"/>
    </source>
</evidence>
<dbReference type="AlphaFoldDB" id="M2RT42"/>
<dbReference type="Proteomes" id="UP000016930">
    <property type="component" value="Unassembled WGS sequence"/>
</dbReference>
<protein>
    <recommendedName>
        <fullName evidence="8">MYND-type domain-containing protein</fullName>
    </recommendedName>
</protein>
<evidence type="ECO:0000256" key="5">
    <source>
        <dbReference type="ARBA" id="ARBA00022833"/>
    </source>
</evidence>
<sequence>MLNNHAIALAREGHYEDAEQHQLRAIDLKERTYGPDHRSTAVSYNALGELYIKMNRPDDAETFLQRALRIRERHGLPCVFDAAISRENLAQVHEMKGDLGRAKDMRLLGAPNTLVCGWEHCTKETLTEDQLSQCSGCKAIFYCSDSCQRGDWRRHRNYCRRSEETTSVV</sequence>
<evidence type="ECO:0000256" key="3">
    <source>
        <dbReference type="ARBA" id="ARBA00022771"/>
    </source>
</evidence>
<dbReference type="SMART" id="SM00028">
    <property type="entry name" value="TPR"/>
    <property type="match status" value="1"/>
</dbReference>
<proteinExistence type="predicted"/>
<dbReference type="SUPFAM" id="SSF48452">
    <property type="entry name" value="TPR-like"/>
    <property type="match status" value="1"/>
</dbReference>
<dbReference type="HOGENOM" id="CLU_120095_0_0_1"/>
<dbReference type="GO" id="GO:0008270">
    <property type="term" value="F:zinc ion binding"/>
    <property type="evidence" value="ECO:0007669"/>
    <property type="project" value="UniProtKB-KW"/>
</dbReference>
<dbReference type="STRING" id="914234.M2RT42"/>
<keyword evidence="1" id="KW-0479">Metal-binding</keyword>
<evidence type="ECO:0000313" key="9">
    <source>
        <dbReference type="EMBL" id="EMD42101.1"/>
    </source>
</evidence>
<dbReference type="InterPro" id="IPR011990">
    <property type="entry name" value="TPR-like_helical_dom_sf"/>
</dbReference>
<dbReference type="SUPFAM" id="SSF144232">
    <property type="entry name" value="HIT/MYND zinc finger-like"/>
    <property type="match status" value="1"/>
</dbReference>
<evidence type="ECO:0000256" key="2">
    <source>
        <dbReference type="ARBA" id="ARBA00022737"/>
    </source>
</evidence>
<evidence type="ECO:0000256" key="1">
    <source>
        <dbReference type="ARBA" id="ARBA00022723"/>
    </source>
</evidence>
<dbReference type="InterPro" id="IPR019734">
    <property type="entry name" value="TPR_rpt"/>
</dbReference>
<keyword evidence="5" id="KW-0862">Zinc</keyword>
<evidence type="ECO:0000313" key="10">
    <source>
        <dbReference type="Proteomes" id="UP000016930"/>
    </source>
</evidence>
<evidence type="ECO:0000259" key="8">
    <source>
        <dbReference type="PROSITE" id="PS50865"/>
    </source>
</evidence>
<keyword evidence="2" id="KW-0677">Repeat</keyword>
<keyword evidence="3 6" id="KW-0863">Zinc-finger</keyword>
<dbReference type="PROSITE" id="PS50005">
    <property type="entry name" value="TPR"/>
    <property type="match status" value="1"/>
</dbReference>
<evidence type="ECO:0000256" key="7">
    <source>
        <dbReference type="PROSITE-ProRule" id="PRU00339"/>
    </source>
</evidence>
<dbReference type="Gene3D" id="1.25.40.10">
    <property type="entry name" value="Tetratricopeptide repeat domain"/>
    <property type="match status" value="1"/>
</dbReference>
<reference evidence="9 10" key="1">
    <citation type="journal article" date="2012" name="Proc. Natl. Acad. Sci. U.S.A.">
        <title>Comparative genomics of Ceriporiopsis subvermispora and Phanerochaete chrysosporium provide insight into selective ligninolysis.</title>
        <authorList>
            <person name="Fernandez-Fueyo E."/>
            <person name="Ruiz-Duenas F.J."/>
            <person name="Ferreira P."/>
            <person name="Floudas D."/>
            <person name="Hibbett D.S."/>
            <person name="Canessa P."/>
            <person name="Larrondo L.F."/>
            <person name="James T.Y."/>
            <person name="Seelenfreund D."/>
            <person name="Lobos S."/>
            <person name="Polanco R."/>
            <person name="Tello M."/>
            <person name="Honda Y."/>
            <person name="Watanabe T."/>
            <person name="Watanabe T."/>
            <person name="Ryu J.S."/>
            <person name="Kubicek C.P."/>
            <person name="Schmoll M."/>
            <person name="Gaskell J."/>
            <person name="Hammel K.E."/>
            <person name="St John F.J."/>
            <person name="Vanden Wymelenberg A."/>
            <person name="Sabat G."/>
            <person name="Splinter BonDurant S."/>
            <person name="Syed K."/>
            <person name="Yadav J.S."/>
            <person name="Doddapaneni H."/>
            <person name="Subramanian V."/>
            <person name="Lavin J.L."/>
            <person name="Oguiza J.A."/>
            <person name="Perez G."/>
            <person name="Pisabarro A.G."/>
            <person name="Ramirez L."/>
            <person name="Santoyo F."/>
            <person name="Master E."/>
            <person name="Coutinho P.M."/>
            <person name="Henrissat B."/>
            <person name="Lombard V."/>
            <person name="Magnuson J.K."/>
            <person name="Kuees U."/>
            <person name="Hori C."/>
            <person name="Igarashi K."/>
            <person name="Samejima M."/>
            <person name="Held B.W."/>
            <person name="Barry K.W."/>
            <person name="LaButti K.M."/>
            <person name="Lapidus A."/>
            <person name="Lindquist E.A."/>
            <person name="Lucas S.M."/>
            <person name="Riley R."/>
            <person name="Salamov A.A."/>
            <person name="Hoffmeister D."/>
            <person name="Schwenk D."/>
            <person name="Hadar Y."/>
            <person name="Yarden O."/>
            <person name="de Vries R.P."/>
            <person name="Wiebenga A."/>
            <person name="Stenlid J."/>
            <person name="Eastwood D."/>
            <person name="Grigoriev I.V."/>
            <person name="Berka R.M."/>
            <person name="Blanchette R.A."/>
            <person name="Kersten P."/>
            <person name="Martinez A.T."/>
            <person name="Vicuna R."/>
            <person name="Cullen D."/>
        </authorList>
    </citation>
    <scope>NUCLEOTIDE SEQUENCE [LARGE SCALE GENOMIC DNA]</scope>
    <source>
        <strain evidence="9 10">B</strain>
    </source>
</reference>
<feature type="domain" description="MYND-type" evidence="8">
    <location>
        <begin position="121"/>
        <end position="159"/>
    </location>
</feature>
<dbReference type="PANTHER" id="PTHR45641">
    <property type="entry name" value="TETRATRICOPEPTIDE REPEAT PROTEIN (AFU_ORTHOLOGUE AFUA_6G03870)"/>
    <property type="match status" value="1"/>
</dbReference>
<organism evidence="9 10">
    <name type="scientific">Ceriporiopsis subvermispora (strain B)</name>
    <name type="common">White-rot fungus</name>
    <name type="synonym">Gelatoporia subvermispora</name>
    <dbReference type="NCBI Taxonomy" id="914234"/>
    <lineage>
        <taxon>Eukaryota</taxon>
        <taxon>Fungi</taxon>
        <taxon>Dikarya</taxon>
        <taxon>Basidiomycota</taxon>
        <taxon>Agaricomycotina</taxon>
        <taxon>Agaricomycetes</taxon>
        <taxon>Polyporales</taxon>
        <taxon>Gelatoporiaceae</taxon>
        <taxon>Gelatoporia</taxon>
    </lineage>
</organism>
<dbReference type="PANTHER" id="PTHR45641:SF19">
    <property type="entry name" value="NEPHROCYSTIN-3"/>
    <property type="match status" value="1"/>
</dbReference>
<keyword evidence="4 7" id="KW-0802">TPR repeat</keyword>
<feature type="repeat" description="TPR" evidence="7">
    <location>
        <begin position="41"/>
        <end position="74"/>
    </location>
</feature>
<dbReference type="InterPro" id="IPR002893">
    <property type="entry name" value="Znf_MYND"/>
</dbReference>